<protein>
    <submittedName>
        <fullName evidence="4">OmpA family protein</fullName>
    </submittedName>
</protein>
<keyword evidence="5" id="KW-1185">Reference proteome</keyword>
<dbReference type="RefSeq" id="WP_163489875.1">
    <property type="nucleotide sequence ID" value="NZ_JACVEL010000004.1"/>
</dbReference>
<comment type="caution">
    <text evidence="4">The sequence shown here is derived from an EMBL/GenBank/DDBJ whole genome shotgun (WGS) entry which is preliminary data.</text>
</comment>
<dbReference type="GO" id="GO:0016020">
    <property type="term" value="C:membrane"/>
    <property type="evidence" value="ECO:0007669"/>
    <property type="project" value="UniProtKB-UniRule"/>
</dbReference>
<accession>A0A8J6PCM4</accession>
<dbReference type="EMBL" id="JACVEL010000004">
    <property type="protein sequence ID" value="MBC9812492.1"/>
    <property type="molecule type" value="Genomic_DNA"/>
</dbReference>
<feature type="coiled-coil region" evidence="2">
    <location>
        <begin position="24"/>
        <end position="174"/>
    </location>
</feature>
<keyword evidence="2" id="KW-0175">Coiled coil</keyword>
<dbReference type="InterPro" id="IPR036737">
    <property type="entry name" value="OmpA-like_sf"/>
</dbReference>
<name>A0A8J6PCM4_9FLAO</name>
<sequence length="321" mass="36137">MNNKILFSAILMLALTACVPSKKYNELLEREKQCNEELESYKSRALTGEGKAAEFEAKYNVLTKEVDALKNDTTRLGNEYRELQAQYDKIVARVETLETTFDKYRLSGEKQTAMLQADLDAKSIELQRKQDELTSLENELKSKLQLLAEREQRVNELEEMIARQEQATKALKQKVANALKGFENRGLTVNEKNGKIYVSLEAKLLFASGSTKVEEEGKKALVELSKVLESEKDLEIIVEGHTDTDKLASASHPKNNWELSVLRATSVIEIMLANSKMNPKQLMAGGRSEFLPVDPNDKAKNRRIEIIISPNLSALFELIGG</sequence>
<dbReference type="SUPFAM" id="SSF103088">
    <property type="entry name" value="OmpA-like"/>
    <property type="match status" value="1"/>
</dbReference>
<keyword evidence="1" id="KW-0472">Membrane</keyword>
<dbReference type="Pfam" id="PF00691">
    <property type="entry name" value="OmpA"/>
    <property type="match status" value="1"/>
</dbReference>
<dbReference type="InterPro" id="IPR006665">
    <property type="entry name" value="OmpA-like"/>
</dbReference>
<dbReference type="PROSITE" id="PS51257">
    <property type="entry name" value="PROKAR_LIPOPROTEIN"/>
    <property type="match status" value="1"/>
</dbReference>
<dbReference type="PANTHER" id="PTHR30329">
    <property type="entry name" value="STATOR ELEMENT OF FLAGELLAR MOTOR COMPLEX"/>
    <property type="match status" value="1"/>
</dbReference>
<dbReference type="PROSITE" id="PS51123">
    <property type="entry name" value="OMPA_2"/>
    <property type="match status" value="1"/>
</dbReference>
<evidence type="ECO:0000256" key="1">
    <source>
        <dbReference type="PROSITE-ProRule" id="PRU00473"/>
    </source>
</evidence>
<dbReference type="CDD" id="cd07185">
    <property type="entry name" value="OmpA_C-like"/>
    <property type="match status" value="1"/>
</dbReference>
<proteinExistence type="predicted"/>
<evidence type="ECO:0000256" key="2">
    <source>
        <dbReference type="SAM" id="Coils"/>
    </source>
</evidence>
<dbReference type="Gene3D" id="1.10.287.1490">
    <property type="match status" value="1"/>
</dbReference>
<reference evidence="4" key="1">
    <citation type="submission" date="2020-09" db="EMBL/GenBank/DDBJ databases">
        <title>Taishania pollutisoli gen. nov., sp. nov., Isolated from Tetrabromobisphenol A-Contaminated Soil.</title>
        <authorList>
            <person name="Chen Q."/>
        </authorList>
    </citation>
    <scope>NUCLEOTIDE SEQUENCE</scope>
    <source>
        <strain evidence="4">CZZ-1</strain>
    </source>
</reference>
<evidence type="ECO:0000313" key="5">
    <source>
        <dbReference type="Proteomes" id="UP000652681"/>
    </source>
</evidence>
<evidence type="ECO:0000259" key="3">
    <source>
        <dbReference type="PROSITE" id="PS51123"/>
    </source>
</evidence>
<dbReference type="InterPro" id="IPR050330">
    <property type="entry name" value="Bact_OuterMem_StrucFunc"/>
</dbReference>
<feature type="domain" description="OmpA-like" evidence="3">
    <location>
        <begin position="193"/>
        <end position="312"/>
    </location>
</feature>
<gene>
    <name evidence="4" type="ORF">H9Y05_08430</name>
</gene>
<dbReference type="Proteomes" id="UP000652681">
    <property type="component" value="Unassembled WGS sequence"/>
</dbReference>
<dbReference type="Gene3D" id="3.30.1330.60">
    <property type="entry name" value="OmpA-like domain"/>
    <property type="match status" value="1"/>
</dbReference>
<dbReference type="AlphaFoldDB" id="A0A8J6PCM4"/>
<evidence type="ECO:0000313" key="4">
    <source>
        <dbReference type="EMBL" id="MBC9812492.1"/>
    </source>
</evidence>
<organism evidence="4 5">
    <name type="scientific">Taishania pollutisoli</name>
    <dbReference type="NCBI Taxonomy" id="2766479"/>
    <lineage>
        <taxon>Bacteria</taxon>
        <taxon>Pseudomonadati</taxon>
        <taxon>Bacteroidota</taxon>
        <taxon>Flavobacteriia</taxon>
        <taxon>Flavobacteriales</taxon>
        <taxon>Crocinitomicaceae</taxon>
        <taxon>Taishania</taxon>
    </lineage>
</organism>
<dbReference type="PANTHER" id="PTHR30329:SF21">
    <property type="entry name" value="LIPOPROTEIN YIAD-RELATED"/>
    <property type="match status" value="1"/>
</dbReference>